<evidence type="ECO:0000259" key="3">
    <source>
        <dbReference type="Pfam" id="PF11790"/>
    </source>
</evidence>
<feature type="chain" id="PRO_5012670605" evidence="2">
    <location>
        <begin position="22"/>
        <end position="362"/>
    </location>
</feature>
<dbReference type="AlphaFoldDB" id="A0A248VNZ2"/>
<feature type="signal peptide" evidence="2">
    <location>
        <begin position="1"/>
        <end position="21"/>
    </location>
</feature>
<keyword evidence="5" id="KW-1185">Reference proteome</keyword>
<proteinExistence type="predicted"/>
<evidence type="ECO:0000256" key="2">
    <source>
        <dbReference type="SAM" id="SignalP"/>
    </source>
</evidence>
<dbReference type="SUPFAM" id="SSF51445">
    <property type="entry name" value="(Trans)glycosidases"/>
    <property type="match status" value="1"/>
</dbReference>
<dbReference type="KEGG" id="parb:CJU94_01645"/>
<evidence type="ECO:0000313" key="4">
    <source>
        <dbReference type="EMBL" id="ASW00222.1"/>
    </source>
</evidence>
<dbReference type="InterPro" id="IPR017853">
    <property type="entry name" value="GH"/>
</dbReference>
<organism evidence="4 5">
    <name type="scientific">Paraburkholderia aromaticivorans</name>
    <dbReference type="NCBI Taxonomy" id="2026199"/>
    <lineage>
        <taxon>Bacteria</taxon>
        <taxon>Pseudomonadati</taxon>
        <taxon>Pseudomonadota</taxon>
        <taxon>Betaproteobacteria</taxon>
        <taxon>Burkholderiales</taxon>
        <taxon>Burkholderiaceae</taxon>
        <taxon>Paraburkholderia</taxon>
    </lineage>
</organism>
<evidence type="ECO:0000313" key="5">
    <source>
        <dbReference type="Proteomes" id="UP000215158"/>
    </source>
</evidence>
<feature type="compositionally biased region" description="Low complexity" evidence="1">
    <location>
        <begin position="34"/>
        <end position="55"/>
    </location>
</feature>
<dbReference type="Pfam" id="PF11790">
    <property type="entry name" value="Glyco_hydro_cc"/>
    <property type="match status" value="1"/>
</dbReference>
<dbReference type="EMBL" id="CP022989">
    <property type="protein sequence ID" value="ASW00222.1"/>
    <property type="molecule type" value="Genomic_DNA"/>
</dbReference>
<keyword evidence="2" id="KW-0732">Signal</keyword>
<dbReference type="Gene3D" id="3.20.20.80">
    <property type="entry name" value="Glycosidases"/>
    <property type="match status" value="1"/>
</dbReference>
<feature type="domain" description="Asl1-like glycosyl hydrolase catalytic" evidence="3">
    <location>
        <begin position="243"/>
        <end position="302"/>
    </location>
</feature>
<evidence type="ECO:0000256" key="1">
    <source>
        <dbReference type="SAM" id="MobiDB-lite"/>
    </source>
</evidence>
<sequence>MLSSHTTRLLGAALAASVLLAACGGGGDSSQDPAAVANRARRNPSTPATTTPATTTASTGKIFYGVNGHFQQGGAYASSSTQTQLAQLQDLGMTIYRSDVSSKAAATALAQIATTMAAGGVTVYPVLLISPQEYSSETASYNAGYALGQQVASAMHASYYEVGNELEADTLAGNYDGTFPTDYVNSKFMIARGAIRGMIDGIKSVDTQGKIVMGAGTWLHWGFDQMLAQGTQPDGTAGHPVVSWDVTAWHWYNDYDDIQNICGGSGCYNVLSKLQAFGKPIWLTEYGVRPWTATDSQAAAYLTGNTMMAEYASVASTYNLQSIQMYELYDDPAGTYGLLQSDGTTKKPQYASVKSFIASHPK</sequence>
<accession>A0A248VNZ2</accession>
<gene>
    <name evidence="4" type="ORF">CJU94_01645</name>
</gene>
<dbReference type="InterPro" id="IPR024655">
    <property type="entry name" value="Asl1_glyco_hydro_catalytic"/>
</dbReference>
<dbReference type="Proteomes" id="UP000215158">
    <property type="component" value="Chromosome 1"/>
</dbReference>
<protein>
    <submittedName>
        <fullName evidence="4">Lipopolysaccharide biosynthesis protein</fullName>
    </submittedName>
</protein>
<name>A0A248VNZ2_9BURK</name>
<reference evidence="4 5" key="1">
    <citation type="submission" date="2017-08" db="EMBL/GenBank/DDBJ databases">
        <title>Identification and genetic characteristics of simultaneous BTEX- and naphthalene-degrading Paraburkholderia sp. BN5 isolated from petroleum-contaminated soil.</title>
        <authorList>
            <person name="Lee Y."/>
            <person name="Jeon C.O."/>
        </authorList>
    </citation>
    <scope>NUCLEOTIDE SEQUENCE [LARGE SCALE GENOMIC DNA]</scope>
    <source>
        <strain evidence="4 5">BN5</strain>
    </source>
</reference>
<feature type="region of interest" description="Disordered" evidence="1">
    <location>
        <begin position="31"/>
        <end position="55"/>
    </location>
</feature>